<gene>
    <name evidence="19" type="primary">treZ</name>
    <name evidence="19" type="ORF">TRIP_B330608</name>
</gene>
<evidence type="ECO:0000256" key="9">
    <source>
        <dbReference type="ARBA" id="ARBA00023295"/>
    </source>
</evidence>
<comment type="subcellular location">
    <subcellularLocation>
        <location evidence="1 15">Cytoplasm</location>
    </subcellularLocation>
</comment>
<dbReference type="PIRSF" id="PIRSF006337">
    <property type="entry name" value="Trehalose_TreZ"/>
    <property type="match status" value="1"/>
</dbReference>
<feature type="site" description="Transition state stabilizer" evidence="17">
    <location>
        <position position="376"/>
    </location>
</feature>
<organism evidence="19">
    <name type="scientific">Uncultured Desulfatiglans sp</name>
    <dbReference type="NCBI Taxonomy" id="1748965"/>
    <lineage>
        <taxon>Bacteria</taxon>
        <taxon>Pseudomonadati</taxon>
        <taxon>Thermodesulfobacteriota</taxon>
        <taxon>Desulfobacteria</taxon>
        <taxon>Desulfatiglandales</taxon>
        <taxon>Desulfatiglandaceae</taxon>
        <taxon>Desulfatiglans</taxon>
        <taxon>environmental samples</taxon>
    </lineage>
</organism>
<dbReference type="EMBL" id="UPXX01000027">
    <property type="protein sequence ID" value="VBB44504.1"/>
    <property type="molecule type" value="Genomic_DNA"/>
</dbReference>
<dbReference type="Gene3D" id="1.10.10.760">
    <property type="entry name" value="E-set domains of sugar-utilizing enzymes"/>
    <property type="match status" value="1"/>
</dbReference>
<dbReference type="InterPro" id="IPR006047">
    <property type="entry name" value="GH13_cat_dom"/>
</dbReference>
<evidence type="ECO:0000256" key="5">
    <source>
        <dbReference type="ARBA" id="ARBA00015938"/>
    </source>
</evidence>
<dbReference type="UniPathway" id="UPA00299"/>
<reference evidence="19" key="1">
    <citation type="submission" date="2018-07" db="EMBL/GenBank/DDBJ databases">
        <authorList>
            <consortium name="Genoscope - CEA"/>
            <person name="William W."/>
        </authorList>
    </citation>
    <scope>NUCLEOTIDE SEQUENCE</scope>
    <source>
        <strain evidence="19">IK1</strain>
    </source>
</reference>
<comment type="similarity">
    <text evidence="3 14">Belongs to the glycosyl hydrolase 13 family.</text>
</comment>
<evidence type="ECO:0000256" key="15">
    <source>
        <dbReference type="PIRSR" id="PIRSR006337-1"/>
    </source>
</evidence>
<dbReference type="AlphaFoldDB" id="A0A653A949"/>
<feature type="binding site" evidence="16">
    <location>
        <begin position="243"/>
        <end position="248"/>
    </location>
    <ligand>
        <name>substrate</name>
    </ligand>
</feature>
<evidence type="ECO:0000256" key="14">
    <source>
        <dbReference type="PIRNR" id="PIRNR006337"/>
    </source>
</evidence>
<dbReference type="SUPFAM" id="SSF81296">
    <property type="entry name" value="E set domains"/>
    <property type="match status" value="1"/>
</dbReference>
<evidence type="ECO:0000256" key="16">
    <source>
        <dbReference type="PIRSR" id="PIRSR006337-2"/>
    </source>
</evidence>
<feature type="active site" description="Proton donor" evidence="15">
    <location>
        <position position="282"/>
    </location>
</feature>
<keyword evidence="6" id="KW-0963">Cytoplasm</keyword>
<dbReference type="Gene3D" id="2.60.40.10">
    <property type="entry name" value="Immunoglobulins"/>
    <property type="match status" value="1"/>
</dbReference>
<keyword evidence="7 14" id="KW-0378">Hydrolase</keyword>
<dbReference type="Gene3D" id="3.20.20.80">
    <property type="entry name" value="Glycosidases"/>
    <property type="match status" value="1"/>
</dbReference>
<keyword evidence="8" id="KW-0119">Carbohydrate metabolism</keyword>
<evidence type="ECO:0000256" key="11">
    <source>
        <dbReference type="ARBA" id="ARBA00033284"/>
    </source>
</evidence>
<dbReference type="SUPFAM" id="SSF51445">
    <property type="entry name" value="(Trans)glycosidases"/>
    <property type="match status" value="1"/>
</dbReference>
<dbReference type="PANTHER" id="PTHR43651">
    <property type="entry name" value="1,4-ALPHA-GLUCAN-BRANCHING ENZYME"/>
    <property type="match status" value="1"/>
</dbReference>
<comment type="pathway">
    <text evidence="2 14">Glycan biosynthesis; trehalose biosynthesis.</text>
</comment>
<name>A0A653A949_UNCDX</name>
<evidence type="ECO:0000256" key="6">
    <source>
        <dbReference type="ARBA" id="ARBA00022490"/>
    </source>
</evidence>
<dbReference type="InterPro" id="IPR017853">
    <property type="entry name" value="GH"/>
</dbReference>
<feature type="active site" description="Nucleophile" evidence="15">
    <location>
        <position position="245"/>
    </location>
</feature>
<evidence type="ECO:0000256" key="2">
    <source>
        <dbReference type="ARBA" id="ARBA00005199"/>
    </source>
</evidence>
<dbReference type="InterPro" id="IPR013783">
    <property type="entry name" value="Ig-like_fold"/>
</dbReference>
<evidence type="ECO:0000256" key="13">
    <source>
        <dbReference type="NCBIfam" id="TIGR02402"/>
    </source>
</evidence>
<evidence type="ECO:0000256" key="7">
    <source>
        <dbReference type="ARBA" id="ARBA00022801"/>
    </source>
</evidence>
<dbReference type="GO" id="GO:0005992">
    <property type="term" value="P:trehalose biosynthetic process"/>
    <property type="evidence" value="ECO:0007669"/>
    <property type="project" value="UniProtKB-UniRule"/>
</dbReference>
<evidence type="ECO:0000256" key="12">
    <source>
        <dbReference type="ARBA" id="ARBA00034013"/>
    </source>
</evidence>
<feature type="binding site" evidence="16">
    <location>
        <begin position="307"/>
        <end position="311"/>
    </location>
    <ligand>
        <name>substrate</name>
    </ligand>
</feature>
<comment type="catalytic activity">
    <reaction evidence="12 14">
        <text>hydrolysis of (1-&gt;4)-alpha-D-glucosidic linkage in 4-alpha-D-[(1-&gt;4)-alpha-D-glucanosyl]n trehalose to yield trehalose and (1-&gt;4)-alpha-D-glucan.</text>
        <dbReference type="EC" id="3.2.1.141"/>
    </reaction>
</comment>
<dbReference type="Pfam" id="PF00128">
    <property type="entry name" value="Alpha-amylase"/>
    <property type="match status" value="1"/>
</dbReference>
<dbReference type="InterPro" id="IPR012768">
    <property type="entry name" value="Trehalose_TreZ"/>
</dbReference>
<dbReference type="SMART" id="SM00642">
    <property type="entry name" value="Aamy"/>
    <property type="match status" value="1"/>
</dbReference>
<evidence type="ECO:0000256" key="10">
    <source>
        <dbReference type="ARBA" id="ARBA00032057"/>
    </source>
</evidence>
<sequence length="595" mass="65918">MTVVSVWAPRARSVALVIGGRALEMQALPGGWWQVETALAEHGVDYAFSLDGGAPLPDPRSPWQPYGVQAFSRFFDHARFVWHDEGWRQPPLGAAILYELHVGTFTPEGSFDGVVRKLDYLKDLGVSHIELMPVNSFSGGRGWGYDGVALYAPQEAYGGPEGLKRLVEACHLAGIGVILDVVYNHFGPEGSHLEAFGPYLSELHPVPWGKAVNFDGPDSDAVRAFFLGNARMWFEDYHVDGLRLDAVHAILDTSALHILEELAREAALLENTMGRQLCLIAESALNDPRLVRSPEAGGYGLDAQWSDDLHHALHTLLTGEQDGYYVDFGSLGDLAKALTSGFIYDGRYSRYRRRRHGRPFASFPGHRLLAYSQNHDQVGNRARGERLSRIVGIGRLKIAAALVLTSPFTPLIFQGEEWGASTPFQYFTDHQDKDLARAVREGRRKEFAAFGWEPEDVPDPQDFATFERSRLDWGEISKTPHDELLAWHRSLIALRRSEPDLRAGARPGVSFSEEEGWLSVRRGNVLVLCNLGAAARRIPLPSGAPRYVLLASCSSDVQLSVADATLMPETVVVLKIFNETAAGSATDRCRTPWRR</sequence>
<dbReference type="InterPro" id="IPR014756">
    <property type="entry name" value="Ig_E-set"/>
</dbReference>
<evidence type="ECO:0000256" key="4">
    <source>
        <dbReference type="ARBA" id="ARBA00012268"/>
    </source>
</evidence>
<keyword evidence="9 14" id="KW-0326">Glycosidase</keyword>
<proteinExistence type="inferred from homology"/>
<dbReference type="PANTHER" id="PTHR43651:SF11">
    <property type="entry name" value="MALTO-OLIGOSYLTREHALOSE TREHALOHYDROLASE"/>
    <property type="match status" value="1"/>
</dbReference>
<feature type="domain" description="Glycosyl hydrolase family 13 catalytic" evidence="18">
    <location>
        <begin position="99"/>
        <end position="470"/>
    </location>
</feature>
<dbReference type="GO" id="GO:0033942">
    <property type="term" value="F:4-alpha-D-(1-&gt;4)-alpha-D-glucanotrehalose trehalohydrolase activity"/>
    <property type="evidence" value="ECO:0007669"/>
    <property type="project" value="UniProtKB-EC"/>
</dbReference>
<feature type="binding site" evidence="16">
    <location>
        <begin position="375"/>
        <end position="380"/>
    </location>
    <ligand>
        <name>substrate</name>
    </ligand>
</feature>
<dbReference type="EC" id="3.2.1.141" evidence="4 13"/>
<evidence type="ECO:0000256" key="8">
    <source>
        <dbReference type="ARBA" id="ARBA00023277"/>
    </source>
</evidence>
<dbReference type="InterPro" id="IPR044901">
    <property type="entry name" value="Trehalose_TreZ_E-set_sf"/>
</dbReference>
<evidence type="ECO:0000256" key="1">
    <source>
        <dbReference type="ARBA" id="ARBA00004496"/>
    </source>
</evidence>
<protein>
    <recommendedName>
        <fullName evidence="5 13">Malto-oligosyltrehalose trehalohydrolase</fullName>
        <shortName evidence="14">MTHase</shortName>
        <ecNumber evidence="4 13">3.2.1.141</ecNumber>
    </recommendedName>
    <alternativeName>
        <fullName evidence="11 14">4-alpha-D-((1-&gt;4)-alpha-D-glucano)trehalose trehalohydrolase</fullName>
    </alternativeName>
    <alternativeName>
        <fullName evidence="10 14">Maltooligosyl trehalose trehalohydrolase</fullName>
    </alternativeName>
</protein>
<evidence type="ECO:0000256" key="3">
    <source>
        <dbReference type="ARBA" id="ARBA00008061"/>
    </source>
</evidence>
<dbReference type="CDD" id="cd11325">
    <property type="entry name" value="AmyAc_GTHase"/>
    <property type="match status" value="1"/>
</dbReference>
<dbReference type="GO" id="GO:0005737">
    <property type="term" value="C:cytoplasm"/>
    <property type="evidence" value="ECO:0007669"/>
    <property type="project" value="UniProtKB-SubCell"/>
</dbReference>
<evidence type="ECO:0000313" key="19">
    <source>
        <dbReference type="EMBL" id="VBB44504.1"/>
    </source>
</evidence>
<dbReference type="NCBIfam" id="TIGR02402">
    <property type="entry name" value="trehalose_TreZ"/>
    <property type="match status" value="1"/>
</dbReference>
<evidence type="ECO:0000256" key="17">
    <source>
        <dbReference type="PIRSR" id="PIRSR006337-3"/>
    </source>
</evidence>
<dbReference type="CDD" id="cd02853">
    <property type="entry name" value="E_set_MTHase_like_N"/>
    <property type="match status" value="1"/>
</dbReference>
<evidence type="ECO:0000259" key="18">
    <source>
        <dbReference type="SMART" id="SM00642"/>
    </source>
</evidence>
<accession>A0A653A949</accession>